<feature type="region of interest" description="Disordered" evidence="1">
    <location>
        <begin position="174"/>
        <end position="199"/>
    </location>
</feature>
<dbReference type="EMBL" id="JBHTHX010000021">
    <property type="protein sequence ID" value="MFD0883272.1"/>
    <property type="molecule type" value="Genomic_DNA"/>
</dbReference>
<dbReference type="PANTHER" id="PTHR40763:SF5">
    <property type="entry name" value="MEMBRANE PROTEIN"/>
    <property type="match status" value="1"/>
</dbReference>
<evidence type="ECO:0000313" key="3">
    <source>
        <dbReference type="EMBL" id="MFD0883272.1"/>
    </source>
</evidence>
<dbReference type="Proteomes" id="UP001597024">
    <property type="component" value="Unassembled WGS sequence"/>
</dbReference>
<feature type="domain" description="DUF1707" evidence="2">
    <location>
        <begin position="15"/>
        <end position="66"/>
    </location>
</feature>
<proteinExistence type="predicted"/>
<accession>A0ABW3DK24</accession>
<gene>
    <name evidence="3" type="ORF">ACFQ08_01665</name>
</gene>
<dbReference type="InterPro" id="IPR012551">
    <property type="entry name" value="DUF1707_SHOCT-like"/>
</dbReference>
<reference evidence="4" key="1">
    <citation type="journal article" date="2019" name="Int. J. Syst. Evol. Microbiol.">
        <title>The Global Catalogue of Microorganisms (GCM) 10K type strain sequencing project: providing services to taxonomists for standard genome sequencing and annotation.</title>
        <authorList>
            <consortium name="The Broad Institute Genomics Platform"/>
            <consortium name="The Broad Institute Genome Sequencing Center for Infectious Disease"/>
            <person name="Wu L."/>
            <person name="Ma J."/>
        </authorList>
    </citation>
    <scope>NUCLEOTIDE SEQUENCE [LARGE SCALE GENOMIC DNA]</scope>
    <source>
        <strain evidence="4">CCUG 62974</strain>
    </source>
</reference>
<feature type="compositionally biased region" description="Basic and acidic residues" evidence="1">
    <location>
        <begin position="186"/>
        <end position="199"/>
    </location>
</feature>
<name>A0ABW3DK24_9ACTN</name>
<comment type="caution">
    <text evidence="3">The sequence shown here is derived from an EMBL/GenBank/DDBJ whole genome shotgun (WGS) entry which is preliminary data.</text>
</comment>
<evidence type="ECO:0000256" key="1">
    <source>
        <dbReference type="SAM" id="MobiDB-lite"/>
    </source>
</evidence>
<protein>
    <submittedName>
        <fullName evidence="3">DUF1707 domain-containing protein</fullName>
    </submittedName>
</protein>
<evidence type="ECO:0000313" key="4">
    <source>
        <dbReference type="Proteomes" id="UP001597024"/>
    </source>
</evidence>
<organism evidence="3 4">
    <name type="scientific">Streptosporangium algeriense</name>
    <dbReference type="NCBI Taxonomy" id="1682748"/>
    <lineage>
        <taxon>Bacteria</taxon>
        <taxon>Bacillati</taxon>
        <taxon>Actinomycetota</taxon>
        <taxon>Actinomycetes</taxon>
        <taxon>Streptosporangiales</taxon>
        <taxon>Streptosporangiaceae</taxon>
        <taxon>Streptosporangium</taxon>
    </lineage>
</organism>
<sequence length="199" mass="21053">MTGEPSHPVHSGDWRVSHTEREAVVERLSKAAAEGRLDLTELDGRLERALTAKTYADLVPLTADLPPDVPPAPRQPLVLQGGLSGITRAGHWQVPVKVVAHGGMGGVKLDFTQAACGLPEVELEVHGQAGGVTVVVPDGWAVETGQVNPGLGGLKDKVTSPRLPGTPLIRVSGTGGAGGVVIRHPNSWERRKLRREQPR</sequence>
<dbReference type="PANTHER" id="PTHR40763">
    <property type="entry name" value="MEMBRANE PROTEIN-RELATED"/>
    <property type="match status" value="1"/>
</dbReference>
<dbReference type="Pfam" id="PF08044">
    <property type="entry name" value="DUF1707"/>
    <property type="match status" value="1"/>
</dbReference>
<evidence type="ECO:0000259" key="2">
    <source>
        <dbReference type="Pfam" id="PF08044"/>
    </source>
</evidence>
<keyword evidence="4" id="KW-1185">Reference proteome</keyword>